<evidence type="ECO:0000313" key="1">
    <source>
        <dbReference type="EMBL" id="MDI7923088.1"/>
    </source>
</evidence>
<gene>
    <name evidence="1" type="ORF">MRS75_13465</name>
</gene>
<comment type="caution">
    <text evidence="1">The sequence shown here is derived from an EMBL/GenBank/DDBJ whole genome shotgun (WGS) entry which is preliminary data.</text>
</comment>
<reference evidence="1" key="1">
    <citation type="submission" date="2022-03" db="EMBL/GenBank/DDBJ databases">
        <title>Fererhizobium litorale gen. nov., sp. nov., isolated from sandy sediments of the Sea of Japan seashore.</title>
        <authorList>
            <person name="Romanenko L."/>
            <person name="Kurilenko V."/>
            <person name="Otstavnykh N."/>
            <person name="Svetashev V."/>
            <person name="Tekutyeva L."/>
            <person name="Isaeva M."/>
            <person name="Mikhailov V."/>
        </authorList>
    </citation>
    <scope>NUCLEOTIDE SEQUENCE</scope>
    <source>
        <strain evidence="1">KMM 9576</strain>
    </source>
</reference>
<accession>A0AAE3QH89</accession>
<keyword evidence="2" id="KW-1185">Reference proteome</keyword>
<dbReference type="Proteomes" id="UP001161580">
    <property type="component" value="Unassembled WGS sequence"/>
</dbReference>
<proteinExistence type="predicted"/>
<organism evidence="1 2">
    <name type="scientific">Ferirhizobium litorale</name>
    <dbReference type="NCBI Taxonomy" id="2927786"/>
    <lineage>
        <taxon>Bacteria</taxon>
        <taxon>Pseudomonadati</taxon>
        <taxon>Pseudomonadota</taxon>
        <taxon>Alphaproteobacteria</taxon>
        <taxon>Hyphomicrobiales</taxon>
        <taxon>Rhizobiaceae</taxon>
        <taxon>Ferirhizobium</taxon>
    </lineage>
</organism>
<protein>
    <submittedName>
        <fullName evidence="1">Uncharacterized protein</fullName>
    </submittedName>
</protein>
<dbReference type="AlphaFoldDB" id="A0AAE3QH89"/>
<sequence length="56" mass="6129">MLTLMIAVTVSVSLIAESLSNHIRDNYEIEWARLSAMTGRKSPEEVPAATGNLNAR</sequence>
<dbReference type="RefSeq" id="WP_311787511.1">
    <property type="nucleotide sequence ID" value="NZ_JALDYY010000010.1"/>
</dbReference>
<name>A0AAE3QH89_9HYPH</name>
<evidence type="ECO:0000313" key="2">
    <source>
        <dbReference type="Proteomes" id="UP001161580"/>
    </source>
</evidence>
<dbReference type="EMBL" id="JALDYZ010000006">
    <property type="protein sequence ID" value="MDI7923088.1"/>
    <property type="molecule type" value="Genomic_DNA"/>
</dbReference>